<keyword evidence="3 6" id="KW-0812">Transmembrane</keyword>
<dbReference type="EMBL" id="ASSJ01000004">
    <property type="protein sequence ID" value="ERN42908.1"/>
    <property type="molecule type" value="Genomic_DNA"/>
</dbReference>
<evidence type="ECO:0000256" key="2">
    <source>
        <dbReference type="ARBA" id="ARBA00009142"/>
    </source>
</evidence>
<evidence type="ECO:0000256" key="4">
    <source>
        <dbReference type="ARBA" id="ARBA00022989"/>
    </source>
</evidence>
<feature type="transmembrane region" description="Helical" evidence="6">
    <location>
        <begin position="73"/>
        <end position="95"/>
    </location>
</feature>
<evidence type="ECO:0000313" key="7">
    <source>
        <dbReference type="EMBL" id="ERN42908.1"/>
    </source>
</evidence>
<reference evidence="7 8" key="1">
    <citation type="submission" date="2013-05" db="EMBL/GenBank/DDBJ databases">
        <title>Draft genome sequence of Rubidibacter lacunae KORDI 51-2.</title>
        <authorList>
            <person name="Choi D.H."/>
            <person name="Noh J.H."/>
            <person name="Kwon K.-K."/>
            <person name="Lee J.-H."/>
            <person name="Ryu J.-Y."/>
        </authorList>
    </citation>
    <scope>NUCLEOTIDE SEQUENCE [LARGE SCALE GENOMIC DNA]</scope>
    <source>
        <strain evidence="7 8">KORDI 51-2</strain>
    </source>
</reference>
<dbReference type="InterPro" id="IPR051598">
    <property type="entry name" value="TSUP/Inactive_protease-like"/>
</dbReference>
<dbReference type="InterPro" id="IPR002781">
    <property type="entry name" value="TM_pro_TauE-like"/>
</dbReference>
<evidence type="ECO:0000256" key="3">
    <source>
        <dbReference type="ARBA" id="ARBA00022692"/>
    </source>
</evidence>
<evidence type="ECO:0000256" key="1">
    <source>
        <dbReference type="ARBA" id="ARBA00004141"/>
    </source>
</evidence>
<gene>
    <name evidence="7" type="ORF">KR51_00002040</name>
</gene>
<comment type="subcellular location">
    <subcellularLocation>
        <location evidence="6">Cell membrane</location>
        <topology evidence="6">Multi-pass membrane protein</topology>
    </subcellularLocation>
    <subcellularLocation>
        <location evidence="1">Membrane</location>
        <topology evidence="1">Multi-pass membrane protein</topology>
    </subcellularLocation>
</comment>
<dbReference type="Proteomes" id="UP000016960">
    <property type="component" value="Unassembled WGS sequence"/>
</dbReference>
<evidence type="ECO:0000256" key="5">
    <source>
        <dbReference type="ARBA" id="ARBA00023136"/>
    </source>
</evidence>
<feature type="transmembrane region" description="Helical" evidence="6">
    <location>
        <begin position="44"/>
        <end position="66"/>
    </location>
</feature>
<proteinExistence type="inferred from homology"/>
<dbReference type="RefSeq" id="WP_022603903.1">
    <property type="nucleotide sequence ID" value="NZ_ASSJ01000004.1"/>
</dbReference>
<dbReference type="GO" id="GO:0005886">
    <property type="term" value="C:plasma membrane"/>
    <property type="evidence" value="ECO:0007669"/>
    <property type="project" value="UniProtKB-SubCell"/>
</dbReference>
<name>U5DEH2_9CHRO</name>
<evidence type="ECO:0000256" key="6">
    <source>
        <dbReference type="RuleBase" id="RU363041"/>
    </source>
</evidence>
<keyword evidence="6" id="KW-1003">Cell membrane</keyword>
<sequence>MNGELLLYLLLGVGVGTLSGLIGIGGGVLITPALIYLFGFSQHLAQGTTLALLVPPIGLLGAWTYFDKGHVDIRAAGFICVGFVLGGLFGARFAVDLPEEFLRKAFGVSLILVGLKMFTS</sequence>
<keyword evidence="4 6" id="KW-1133">Transmembrane helix</keyword>
<dbReference type="InParanoid" id="U5DEH2"/>
<keyword evidence="5 6" id="KW-0472">Membrane</keyword>
<dbReference type="PATRIC" id="fig|582515.4.peg.233"/>
<dbReference type="OrthoDB" id="532317at2"/>
<protein>
    <recommendedName>
        <fullName evidence="6">Probable membrane transporter protein</fullName>
    </recommendedName>
</protein>
<accession>U5DEH2</accession>
<dbReference type="PANTHER" id="PTHR43701">
    <property type="entry name" value="MEMBRANE TRANSPORTER PROTEIN MJ0441-RELATED"/>
    <property type="match status" value="1"/>
</dbReference>
<dbReference type="Pfam" id="PF01925">
    <property type="entry name" value="TauE"/>
    <property type="match status" value="1"/>
</dbReference>
<comment type="similarity">
    <text evidence="2 6">Belongs to the 4-toluene sulfonate uptake permease (TSUP) (TC 2.A.102) family.</text>
</comment>
<comment type="caution">
    <text evidence="7">The sequence shown here is derived from an EMBL/GenBank/DDBJ whole genome shotgun (WGS) entry which is preliminary data.</text>
</comment>
<keyword evidence="8" id="KW-1185">Reference proteome</keyword>
<dbReference type="STRING" id="582515.KR51_00002040"/>
<organism evidence="7 8">
    <name type="scientific">Rubidibacter lacunae KORDI 51-2</name>
    <dbReference type="NCBI Taxonomy" id="582515"/>
    <lineage>
        <taxon>Bacteria</taxon>
        <taxon>Bacillati</taxon>
        <taxon>Cyanobacteriota</taxon>
        <taxon>Cyanophyceae</taxon>
        <taxon>Oscillatoriophycideae</taxon>
        <taxon>Chroococcales</taxon>
        <taxon>Aphanothecaceae</taxon>
        <taxon>Rubidibacter</taxon>
    </lineage>
</organism>
<dbReference type="PANTHER" id="PTHR43701:SF2">
    <property type="entry name" value="MEMBRANE TRANSPORTER PROTEIN YJNA-RELATED"/>
    <property type="match status" value="1"/>
</dbReference>
<evidence type="ECO:0000313" key="8">
    <source>
        <dbReference type="Proteomes" id="UP000016960"/>
    </source>
</evidence>
<feature type="transmembrane region" description="Helical" evidence="6">
    <location>
        <begin position="7"/>
        <end position="38"/>
    </location>
</feature>
<dbReference type="eggNOG" id="COG0730">
    <property type="taxonomic scope" value="Bacteria"/>
</dbReference>
<dbReference type="AlphaFoldDB" id="U5DEH2"/>